<evidence type="ECO:0000256" key="1">
    <source>
        <dbReference type="ARBA" id="ARBA00009820"/>
    </source>
</evidence>
<dbReference type="InterPro" id="IPR011990">
    <property type="entry name" value="TPR-like_helical_dom_sf"/>
</dbReference>
<proteinExistence type="inferred from homology"/>
<dbReference type="AlphaFoldDB" id="A0A2M8QB68"/>
<keyword evidence="3" id="KW-0812">Transmembrane</keyword>
<organism evidence="4 5">
    <name type="scientific">Candidatus Thermofonsia Clade 3 bacterium</name>
    <dbReference type="NCBI Taxonomy" id="2364212"/>
    <lineage>
        <taxon>Bacteria</taxon>
        <taxon>Bacillati</taxon>
        <taxon>Chloroflexota</taxon>
        <taxon>Candidatus Thermofontia</taxon>
        <taxon>Candidatus Thermofonsia Clade 3</taxon>
    </lineage>
</organism>
<dbReference type="Proteomes" id="UP000230790">
    <property type="component" value="Unassembled WGS sequence"/>
</dbReference>
<feature type="repeat" description="TPR" evidence="2">
    <location>
        <begin position="264"/>
        <end position="297"/>
    </location>
</feature>
<dbReference type="SUPFAM" id="SSF82171">
    <property type="entry name" value="DPP6 N-terminal domain-like"/>
    <property type="match status" value="1"/>
</dbReference>
<dbReference type="InterPro" id="IPR019734">
    <property type="entry name" value="TPR_rpt"/>
</dbReference>
<comment type="similarity">
    <text evidence="1">Belongs to the TolB family.</text>
</comment>
<keyword evidence="3" id="KW-0472">Membrane</keyword>
<dbReference type="Gene3D" id="1.25.40.10">
    <property type="entry name" value="Tetratricopeptide repeat domain"/>
    <property type="match status" value="1"/>
</dbReference>
<evidence type="ECO:0000256" key="3">
    <source>
        <dbReference type="SAM" id="Phobius"/>
    </source>
</evidence>
<accession>A0A2M8QB68</accession>
<evidence type="ECO:0000256" key="2">
    <source>
        <dbReference type="PROSITE-ProRule" id="PRU00339"/>
    </source>
</evidence>
<gene>
    <name evidence="4" type="ORF">CUN48_10825</name>
</gene>
<evidence type="ECO:0000313" key="5">
    <source>
        <dbReference type="Proteomes" id="UP000230790"/>
    </source>
</evidence>
<keyword evidence="2" id="KW-0802">TPR repeat</keyword>
<protein>
    <submittedName>
        <fullName evidence="4">Uncharacterized protein</fullName>
    </submittedName>
</protein>
<feature type="transmembrane region" description="Helical" evidence="3">
    <location>
        <begin position="32"/>
        <end position="52"/>
    </location>
</feature>
<keyword evidence="3" id="KW-1133">Transmembrane helix</keyword>
<dbReference type="PANTHER" id="PTHR36842:SF1">
    <property type="entry name" value="PROTEIN TOLB"/>
    <property type="match status" value="1"/>
</dbReference>
<dbReference type="Gene3D" id="2.120.10.30">
    <property type="entry name" value="TolB, C-terminal domain"/>
    <property type="match status" value="2"/>
</dbReference>
<reference evidence="4 5" key="1">
    <citation type="submission" date="2017-11" db="EMBL/GenBank/DDBJ databases">
        <title>Evolution of Phototrophy in the Chloroflexi Phylum Driven by Horizontal Gene Transfer.</title>
        <authorList>
            <person name="Ward L.M."/>
            <person name="Hemp J."/>
            <person name="Shih P.M."/>
            <person name="Mcglynn S.E."/>
            <person name="Fischer W."/>
        </authorList>
    </citation>
    <scope>NUCLEOTIDE SEQUENCE [LARGE SCALE GENOMIC DNA]</scope>
    <source>
        <strain evidence="4">JP3_7</strain>
    </source>
</reference>
<dbReference type="PANTHER" id="PTHR36842">
    <property type="entry name" value="PROTEIN TOLB HOMOLOG"/>
    <property type="match status" value="1"/>
</dbReference>
<dbReference type="InterPro" id="IPR011659">
    <property type="entry name" value="WD40"/>
</dbReference>
<dbReference type="EMBL" id="PGTN01000074">
    <property type="protein sequence ID" value="PJF47010.1"/>
    <property type="molecule type" value="Genomic_DNA"/>
</dbReference>
<comment type="caution">
    <text evidence="4">The sequence shown here is derived from an EMBL/GenBank/DDBJ whole genome shotgun (WGS) entry which is preliminary data.</text>
</comment>
<evidence type="ECO:0000313" key="4">
    <source>
        <dbReference type="EMBL" id="PJF47010.1"/>
    </source>
</evidence>
<dbReference type="PROSITE" id="PS50005">
    <property type="entry name" value="TPR"/>
    <property type="match status" value="1"/>
</dbReference>
<name>A0A2M8QB68_9CHLR</name>
<dbReference type="SUPFAM" id="SSF48452">
    <property type="entry name" value="TPR-like"/>
    <property type="match status" value="1"/>
</dbReference>
<dbReference type="InterPro" id="IPR011042">
    <property type="entry name" value="6-blade_b-propeller_TolB-like"/>
</dbReference>
<sequence>MTNRSANTASSPRTDVITSAGQQRRAVRVAPLAALVALYACGLLGMVAVAGLTGAQAGQREAAVRATATVAASLLDRLQKGNDLMREGKYALAEANYAYILQYQPENYGVRSLIATAIAAQTPTPPPPTPTPLPVVVDKPRIFQDLVAASEQRDWDSVIRLADQLIALDRDFEAAMVGDLRYRALVERGLSRLRAGQIEPGLYDLDLAAAIHPLSDRVEGERRLAAAYQSAMYYFGADWEKSIAQLERLYQSAPGYRDVGAKLREAYLRAGDAYAGAGDWCAAAKKYERAAQFSPNPSLAEKQRDADARCLMASVSGSGVNVGSATAIPNTAGITGRLFYSQFDPATYQYRYNVYDGAAAQAYQIGSGPQPSYRASLSPDRARMVYSIYQDGWKVVISPTDGSGALTVLASGSYPVWGPNGLIAYQACTDQCGIHLINPDQPSSVRRLTTSSSDINMQWSPSGDKLVYMSNFPGSWEIFTVSLSGMFQQLTGFGANSGAPTFSPDGTRIAFISNRDGGNWAIWVMNADGSNLVRLIELGSQHPYWQAEQLLWLR</sequence>
<dbReference type="Pfam" id="PF07676">
    <property type="entry name" value="PD40"/>
    <property type="match status" value="2"/>
</dbReference>